<comment type="cofactor">
    <cofactor evidence="1">
        <name>pantetheine 4'-phosphate</name>
        <dbReference type="ChEBI" id="CHEBI:47942"/>
    </cofactor>
</comment>
<dbReference type="CDD" id="cd19531">
    <property type="entry name" value="LCL_NRPS-like"/>
    <property type="match status" value="2"/>
</dbReference>
<dbReference type="Gene3D" id="3.40.50.150">
    <property type="entry name" value="Vaccinia Virus protein VP39"/>
    <property type="match status" value="1"/>
</dbReference>
<dbReference type="PROSITE" id="PS00012">
    <property type="entry name" value="PHOSPHOPANTETHEINE"/>
    <property type="match status" value="2"/>
</dbReference>
<dbReference type="GO" id="GO:0044550">
    <property type="term" value="P:secondary metabolite biosynthetic process"/>
    <property type="evidence" value="ECO:0007669"/>
    <property type="project" value="TreeGrafter"/>
</dbReference>
<accession>A0A937G1W2</accession>
<dbReference type="NCBIfam" id="TIGR01733">
    <property type="entry name" value="AA-adenyl-dom"/>
    <property type="match status" value="2"/>
</dbReference>
<dbReference type="GO" id="GO:0005829">
    <property type="term" value="C:cytosol"/>
    <property type="evidence" value="ECO:0007669"/>
    <property type="project" value="TreeGrafter"/>
</dbReference>
<dbReference type="Gene3D" id="3.30.559.10">
    <property type="entry name" value="Chloramphenicol acetyltransferase-like domain"/>
    <property type="match status" value="2"/>
</dbReference>
<dbReference type="CDD" id="cd05930">
    <property type="entry name" value="A_NRPS"/>
    <property type="match status" value="2"/>
</dbReference>
<dbReference type="Pfam" id="PF13193">
    <property type="entry name" value="AMP-binding_C"/>
    <property type="match status" value="1"/>
</dbReference>
<dbReference type="InterPro" id="IPR020845">
    <property type="entry name" value="AMP-binding_CS"/>
</dbReference>
<dbReference type="Gene3D" id="2.30.38.10">
    <property type="entry name" value="Luciferase, Domain 3"/>
    <property type="match status" value="1"/>
</dbReference>
<dbReference type="InterPro" id="IPR000873">
    <property type="entry name" value="AMP-dep_synth/lig_dom"/>
</dbReference>
<dbReference type="FunFam" id="1.10.1200.10:FF:000005">
    <property type="entry name" value="Nonribosomal peptide synthetase 1"/>
    <property type="match status" value="1"/>
</dbReference>
<dbReference type="Gene3D" id="3.30.300.30">
    <property type="match status" value="3"/>
</dbReference>
<dbReference type="GO" id="GO:0031177">
    <property type="term" value="F:phosphopantetheine binding"/>
    <property type="evidence" value="ECO:0007669"/>
    <property type="project" value="TreeGrafter"/>
</dbReference>
<reference evidence="5" key="1">
    <citation type="submission" date="2021-01" db="EMBL/GenBank/DDBJ databases">
        <title>Fulvivirga kasyanovii gen. nov., sp nov., a novel member of the phylum Bacteroidetes isolated from seawater in a mussel farm.</title>
        <authorList>
            <person name="Zhao L.-H."/>
            <person name="Wang Z.-J."/>
        </authorList>
    </citation>
    <scope>NUCLEOTIDE SEQUENCE</scope>
    <source>
        <strain evidence="5">29W222</strain>
    </source>
</reference>
<keyword evidence="2" id="KW-0596">Phosphopantetheine</keyword>
<proteinExistence type="predicted"/>
<sequence>MDKVLLSSSKYAPYKAFWKQFLSSHEHGFAFKQEQGNSDSAGKLQNLTFSLDKEKTAPLFELVNGNDMGIFVSLLAVTGALLHKYTEQSAVIINTPLLQSQKDKKRLVDYVPMAMTIGEEQSWEEHLVAVQKLVKESYTYQNFPLNLLKEDDSDEAPVYATNVLLTYDGIHLESEDTARYDLIIQVARKDASLELTVSYNTEGFDKYFVEHIKGHLETLMDKLSTPTVRLAESDYLTAEEREQVLTGFNGKITDSASHKSLVELFEAQAIEHPETQAIVYNENKVTYGELSAKSNQLARHLHDEMGVRQGDAVGLMVDRSERMIIGLMSILKLGAIYVPIDAAHMADHTRNIFEETDLKVLLLDSTYMFNITGFDKPAFVLDYQLGQLEESAEDFNAGYKADDLAYIIYTSGSTGKRKGVMVNYGSLSNLCHWYIERYQMETSSNVLLMVPFGFDASIKNMIAPLMAGGTVVISPAGSYDPEAIANMIAKEQVTHINCVPTAFLPVLQHAGQEDYQGLQTLKWLAFGGEQLNIKPFLDWTSKAHCQVKITNVYGPTEGVDSSTVYEVPAERENQPTKIPIGKPVPNVKVYILDKAMHPVPVGMKGEIYLGGLGVANGYLASPELTAEKFVKDPFADADSHKLYRTGDIARRKADGNVEFLGRVDDQLKIGGIRIEPGEIEHVLQQHPVVSEAYLQVDNAGEEKSLTGVLKLDKHRTYPIFKIIDLLKANPDLLSSLYKFPNGLIGFHINKTETDFIYNEVFGDQCYIRHGIRMNHGDVIFDVGANIGMFSMFAALHFQDVNVYAFEPMPEVYHVLKANASIYSPNIHVHNVGISNEEGTATFTYYPNNTALSGRYGDEADDKRILRTTLINQLEQEGSAVDGSHINDVIDARIKGEEIQCKLTSISHVIRKNNIKKIDYLKVDVERSELNVLEGIDDEHWPMIKQVVIEVHDVDGRLDTITNLLNKHGFIIHTKEEDLLKGTGLYNLYATRDSENQNTDRQVLEPIQFNHEGLWTSKKELIKSIQSYCRERLPAYMIPSKFEVAEVIPLTPNGKVDRSKLSEYDEVDYEPESNTVLPRNETESTLVSIWERIIGRSPIGIEDDFFELGGHSLTALRITHLIYEEMGANIGLNSIFMYRTIQELAPEVEKSKHSTFQYTLAPEGEEYYDVSHAQKRLWVIHQFKESAAAYHMPAAYSLKDINVEALEQAFATLVERHESLRTTFITVEGEPKQKIHSSAEFNFRIEHTDLRDHTDQDQQIAAITQAVVNEPFDLEKGPLLRARLIQLGSNEYRLIFVMHHIISDGWSVMIMSREIFTLYDAFSQNRENPLPPLRIQYKDYALAQNQALNDTQNNPDREYWLNQFQGEIPVLELPLDKARPTVKTFNGSFVSAVFDPVVSDKLQQMSQQNGTSLFVVLLTLVKTLLHRYTQQEDLVIGTTVAGREHPDLEGQIGFYINMLAIRSQLSGQQPFAEALRHVKQNVVDGLKHQQYPFDKLVDELELKRDPGRSPLFDVLVEFLNFKIDSAEEKSGGSSDQSTIAPEAAPYAVSKYDLSFKFDQSEQGIMAAVEYNTDLFTQERVSQILRHVEELAAHVVDNMELPLEELQYMSREEETLLLEAFNTSTADVANHQPVYQLFDQQAAQNPEAISVVSGDRSLTYQELQESANRLAHYLKSECQIQPNDTVALMLPPDEQMIIAIMAILKSGAAFIPVDVDYPEKRRAFLLADSQAKVLITRSDLMLDMVDVYSGQLFAMDVQLEQLSTEASNPTYTDNLQDLAYVMYTSGSTGTPKGVEIRHENLSNYIMWANGYYFGESSQSPMALFTSLSFDLTLTSIFSSLTRGERLIIFDHKQVDERLKAVFDPNSEVRVVKLTPSHINLLEELGMEKTSIEKVIVGGEELHEKHVRILKALNPAIEIYNEYGPTEATIGCMIKSISDDGEPITIGKPIANTRIYILDHNQRPMPVGVPGEICVAGAGVSSGYWQQPELTGKKFIKNPFKDNSRIYLTGDKGKWMPDGEVVMLGRIDQQVKVRGYRIETGEVEQALLQMDAIGQAAVIPVYSDGENCELASFYTLAEGFEPSSSEVRQKLAEYIPEYMIPAFFVARETLPLTPNGKIDRKALAELSLIEQSEEQEYLAPRTDNERKLVEIWESVLLKDKIGLKDNFFSLGGHSLKAIQIVARIHKVFNVQIAIGDIFVNPVLEDLALKIDSSLKEEYESIPVIAQRDYYDVSYAQKRLWIVSQFDGMESAYNIPNTYIFEGGFDRPAFEKACFALLDRHEILRTTFTQLDEVIKQKVHDSAGYGFEVGYVDLRGEENSLENVQALMREQIKIPFDLEKGPLFSVNLFHLEEDKHLMLFVIHHIIYDGWSMNILIQEVLALYNAFRQDKENPLPALEIQYKDYSYWQREKLTGDNLINHRDYWMSKFSDGAPLLNFETDYPRPEIRKTEGDIVSFTLDKPLVDGINELCKQEEVSLFIFCMAVVNSLFYRYTGQEDIVIGTPISGRDHQDLENQIGFYINNLALRTQFSKEDTFKALLEKAKQVALEAYDHQVYPFDLLVEDLDIEANRSRFPLFDILLLVENSMEPTGQVKSDDFSIEGFNSGYLVSNIDMRIVIQEKDGDISGYVEYNVALFKKETINEFVQRILRVMNEVINDNQVKIYELEVGDKDDEENKVEVSTQFNF</sequence>
<dbReference type="NCBIfam" id="TIGR01444">
    <property type="entry name" value="fkbM_fam"/>
    <property type="match status" value="1"/>
</dbReference>
<dbReference type="Pfam" id="PF00501">
    <property type="entry name" value="AMP-binding"/>
    <property type="match status" value="2"/>
</dbReference>
<dbReference type="SUPFAM" id="SSF47336">
    <property type="entry name" value="ACP-like"/>
    <property type="match status" value="2"/>
</dbReference>
<dbReference type="Gene3D" id="1.10.1200.10">
    <property type="entry name" value="ACP-like"/>
    <property type="match status" value="2"/>
</dbReference>
<dbReference type="SUPFAM" id="SSF53335">
    <property type="entry name" value="S-adenosyl-L-methionine-dependent methyltransferases"/>
    <property type="match status" value="1"/>
</dbReference>
<evidence type="ECO:0000259" key="4">
    <source>
        <dbReference type="PROSITE" id="PS50075"/>
    </source>
</evidence>
<dbReference type="InterPro" id="IPR006342">
    <property type="entry name" value="FkbM_mtfrase"/>
</dbReference>
<dbReference type="Pfam" id="PF05050">
    <property type="entry name" value="Methyltransf_21"/>
    <property type="match status" value="1"/>
</dbReference>
<dbReference type="EMBL" id="JAEUGD010000066">
    <property type="protein sequence ID" value="MBL6449152.1"/>
    <property type="molecule type" value="Genomic_DNA"/>
</dbReference>
<dbReference type="RefSeq" id="WP_202858687.1">
    <property type="nucleotide sequence ID" value="NZ_JAEUGD010000066.1"/>
</dbReference>
<dbReference type="GO" id="GO:0003824">
    <property type="term" value="F:catalytic activity"/>
    <property type="evidence" value="ECO:0007669"/>
    <property type="project" value="InterPro"/>
</dbReference>
<feature type="domain" description="Carrier" evidence="4">
    <location>
        <begin position="2136"/>
        <end position="2211"/>
    </location>
</feature>
<dbReference type="InterPro" id="IPR006162">
    <property type="entry name" value="Ppantetheine_attach_site"/>
</dbReference>
<dbReference type="InterPro" id="IPR042099">
    <property type="entry name" value="ANL_N_sf"/>
</dbReference>
<dbReference type="PANTHER" id="PTHR45527:SF1">
    <property type="entry name" value="FATTY ACID SYNTHASE"/>
    <property type="match status" value="1"/>
</dbReference>
<name>A0A937G1W2_9BACT</name>
<organism evidence="5 6">
    <name type="scientific">Fulvivirga marina</name>
    <dbReference type="NCBI Taxonomy" id="2494733"/>
    <lineage>
        <taxon>Bacteria</taxon>
        <taxon>Pseudomonadati</taxon>
        <taxon>Bacteroidota</taxon>
        <taxon>Cytophagia</taxon>
        <taxon>Cytophagales</taxon>
        <taxon>Fulvivirgaceae</taxon>
        <taxon>Fulvivirga</taxon>
    </lineage>
</organism>
<dbReference type="InterPro" id="IPR010071">
    <property type="entry name" value="AA_adenyl_dom"/>
</dbReference>
<evidence type="ECO:0000313" key="6">
    <source>
        <dbReference type="Proteomes" id="UP000614216"/>
    </source>
</evidence>
<dbReference type="Gene3D" id="3.40.50.12780">
    <property type="entry name" value="N-terminal domain of ligase-like"/>
    <property type="match status" value="1"/>
</dbReference>
<dbReference type="SUPFAM" id="SSF52777">
    <property type="entry name" value="CoA-dependent acyltransferases"/>
    <property type="match status" value="5"/>
</dbReference>
<dbReference type="SUPFAM" id="SSF56801">
    <property type="entry name" value="Acetyl-CoA synthetase-like"/>
    <property type="match status" value="2"/>
</dbReference>
<comment type="caution">
    <text evidence="5">The sequence shown here is derived from an EMBL/GenBank/DDBJ whole genome shotgun (WGS) entry which is preliminary data.</text>
</comment>
<evidence type="ECO:0000256" key="1">
    <source>
        <dbReference type="ARBA" id="ARBA00001957"/>
    </source>
</evidence>
<dbReference type="InterPro" id="IPR036736">
    <property type="entry name" value="ACP-like_sf"/>
</dbReference>
<dbReference type="InterPro" id="IPR029063">
    <property type="entry name" value="SAM-dependent_MTases_sf"/>
</dbReference>
<dbReference type="InterPro" id="IPR009081">
    <property type="entry name" value="PP-bd_ACP"/>
</dbReference>
<dbReference type="InterPro" id="IPR001242">
    <property type="entry name" value="Condensation_dom"/>
</dbReference>
<dbReference type="Proteomes" id="UP000614216">
    <property type="component" value="Unassembled WGS sequence"/>
</dbReference>
<dbReference type="PROSITE" id="PS00455">
    <property type="entry name" value="AMP_BINDING"/>
    <property type="match status" value="1"/>
</dbReference>
<keyword evidence="3" id="KW-0597">Phosphoprotein</keyword>
<evidence type="ECO:0000256" key="3">
    <source>
        <dbReference type="ARBA" id="ARBA00022553"/>
    </source>
</evidence>
<dbReference type="InterPro" id="IPR045851">
    <property type="entry name" value="AMP-bd_C_sf"/>
</dbReference>
<dbReference type="Pfam" id="PF00668">
    <property type="entry name" value="Condensation"/>
    <property type="match status" value="3"/>
</dbReference>
<feature type="domain" description="Carrier" evidence="4">
    <location>
        <begin position="1076"/>
        <end position="1151"/>
    </location>
</feature>
<dbReference type="InterPro" id="IPR025110">
    <property type="entry name" value="AMP-bd_C"/>
</dbReference>
<dbReference type="PANTHER" id="PTHR45527">
    <property type="entry name" value="NONRIBOSOMAL PEPTIDE SYNTHETASE"/>
    <property type="match status" value="1"/>
</dbReference>
<dbReference type="FunFam" id="3.40.50.980:FF:000001">
    <property type="entry name" value="Non-ribosomal peptide synthetase"/>
    <property type="match status" value="1"/>
</dbReference>
<dbReference type="Pfam" id="PF00550">
    <property type="entry name" value="PP-binding"/>
    <property type="match status" value="2"/>
</dbReference>
<evidence type="ECO:0000256" key="2">
    <source>
        <dbReference type="ARBA" id="ARBA00022450"/>
    </source>
</evidence>
<dbReference type="PROSITE" id="PS50075">
    <property type="entry name" value="CARRIER"/>
    <property type="match status" value="2"/>
</dbReference>
<protein>
    <submittedName>
        <fullName evidence="5">Amino acid adenylation domain-containing protein</fullName>
    </submittedName>
</protein>
<keyword evidence="6" id="KW-1185">Reference proteome</keyword>
<evidence type="ECO:0000313" key="5">
    <source>
        <dbReference type="EMBL" id="MBL6449152.1"/>
    </source>
</evidence>
<dbReference type="FunFam" id="2.30.38.10:FF:000001">
    <property type="entry name" value="Non-ribosomal peptide synthetase PvdI"/>
    <property type="match status" value="1"/>
</dbReference>
<dbReference type="NCBIfam" id="NF003417">
    <property type="entry name" value="PRK04813.1"/>
    <property type="match status" value="3"/>
</dbReference>
<dbReference type="FunFam" id="3.30.559.10:FF:000012">
    <property type="entry name" value="Non-ribosomal peptide synthetase"/>
    <property type="match status" value="1"/>
</dbReference>
<gene>
    <name evidence="5" type="ORF">JMN32_22765</name>
</gene>
<dbReference type="Gene3D" id="3.30.559.30">
    <property type="entry name" value="Nonribosomal peptide synthetase, condensation domain"/>
    <property type="match status" value="3"/>
</dbReference>
<dbReference type="InterPro" id="IPR023213">
    <property type="entry name" value="CAT-like_dom_sf"/>
</dbReference>
<dbReference type="Gene3D" id="3.40.50.980">
    <property type="match status" value="2"/>
</dbReference>
<dbReference type="GO" id="GO:0043041">
    <property type="term" value="P:amino acid activation for nonribosomal peptide biosynthetic process"/>
    <property type="evidence" value="ECO:0007669"/>
    <property type="project" value="TreeGrafter"/>
</dbReference>